<keyword evidence="5 11" id="KW-0444">Lipid biosynthesis</keyword>
<keyword evidence="6 11" id="KW-0441">Lipid A biosynthesis</keyword>
<evidence type="ECO:0000313" key="13">
    <source>
        <dbReference type="Proteomes" id="UP001317822"/>
    </source>
</evidence>
<evidence type="ECO:0000256" key="6">
    <source>
        <dbReference type="ARBA" id="ARBA00022556"/>
    </source>
</evidence>
<comment type="catalytic activity">
    <reaction evidence="10 11">
        <text>a lipid X + a UDP-2-N,3-O-bis[(3R)-3-hydroxyacyl]-alpha-D-glucosamine = a lipid A disaccharide + UDP + H(+)</text>
        <dbReference type="Rhea" id="RHEA:67828"/>
        <dbReference type="ChEBI" id="CHEBI:15378"/>
        <dbReference type="ChEBI" id="CHEBI:58223"/>
        <dbReference type="ChEBI" id="CHEBI:137748"/>
        <dbReference type="ChEBI" id="CHEBI:176338"/>
        <dbReference type="ChEBI" id="CHEBI:176343"/>
        <dbReference type="EC" id="2.4.1.182"/>
    </reaction>
</comment>
<keyword evidence="7 11" id="KW-0328">Glycosyltransferase</keyword>
<evidence type="ECO:0000256" key="7">
    <source>
        <dbReference type="ARBA" id="ARBA00022676"/>
    </source>
</evidence>
<evidence type="ECO:0000256" key="8">
    <source>
        <dbReference type="ARBA" id="ARBA00022679"/>
    </source>
</evidence>
<dbReference type="EMBL" id="AP027041">
    <property type="protein sequence ID" value="BDU15955.1"/>
    <property type="molecule type" value="Genomic_DNA"/>
</dbReference>
<dbReference type="NCBIfam" id="TIGR00215">
    <property type="entry name" value="lpxB"/>
    <property type="match status" value="1"/>
</dbReference>
<comment type="similarity">
    <text evidence="2 11">Belongs to the LpxB family.</text>
</comment>
<organism evidence="12 13">
    <name type="scientific">Lysobacter auxotrophicus</name>
    <dbReference type="NCBI Taxonomy" id="2992573"/>
    <lineage>
        <taxon>Bacteria</taxon>
        <taxon>Pseudomonadati</taxon>
        <taxon>Pseudomonadota</taxon>
        <taxon>Gammaproteobacteria</taxon>
        <taxon>Lysobacterales</taxon>
        <taxon>Lysobacteraceae</taxon>
        <taxon>Lysobacter</taxon>
    </lineage>
</organism>
<comment type="function">
    <text evidence="1 11">Condensation of UDP-2,3-diacylglucosamine and 2,3-diacylglucosamine-1-phosphate to form lipid A disaccharide, a precursor of lipid A, a phosphorylated glycolipid that anchors the lipopolysaccharide to the outer membrane of the cell.</text>
</comment>
<dbReference type="Gene3D" id="3.40.50.2000">
    <property type="entry name" value="Glycogen Phosphorylase B"/>
    <property type="match status" value="1"/>
</dbReference>
<comment type="pathway">
    <text evidence="11">Bacterial outer membrane biogenesis; LPS lipid A biosynthesis.</text>
</comment>
<dbReference type="EC" id="2.4.1.182" evidence="3 11"/>
<sequence length="413" mass="44846">MIAALPQLPAPIALNRSEFPAPVDRPLRIALCAGEASGDLLGAGLVAELRVRFPQAEFAGIGGDQMRAAGLDSWFDASELAVMGLAEVLRHLPRLLRLRREFRGRLLAWKPDVFIGIDAPDFNLGVERWLRERGVRTVHYVSPSVWAWREKRAEKIGRSADRVLCLFPMEPPIYARHGIDARFVGHPLADEMPLEPDRDTARRRLGLDATRPVLALLPGSRVGEIERLGPDFLSAASRLIAQDPTLQVVVPMANEHARAAFQRVLAAHPDSIALSASLRVLNGQARTLMIASDAILLASGTATLEAMLAKRPMVVAYKVAPLTYTLVKGLGLLKVAHYSLPNVLAGEPVVPELMQHDCTPDNLAAAVAPFLRDPAASAALEPRFRELHLQLRQDASARAADAVAELLGAPHVA</sequence>
<evidence type="ECO:0000256" key="1">
    <source>
        <dbReference type="ARBA" id="ARBA00002056"/>
    </source>
</evidence>
<dbReference type="RefSeq" id="WP_425494571.1">
    <property type="nucleotide sequence ID" value="NZ_AP027041.1"/>
</dbReference>
<evidence type="ECO:0000256" key="4">
    <source>
        <dbReference type="ARBA" id="ARBA00020902"/>
    </source>
</evidence>
<keyword evidence="8 11" id="KW-0808">Transferase</keyword>
<dbReference type="PANTHER" id="PTHR30372:SF4">
    <property type="entry name" value="LIPID-A-DISACCHARIDE SYNTHASE, MITOCHONDRIAL-RELATED"/>
    <property type="match status" value="1"/>
</dbReference>
<dbReference type="Pfam" id="PF02684">
    <property type="entry name" value="LpxB"/>
    <property type="match status" value="1"/>
</dbReference>
<evidence type="ECO:0000256" key="3">
    <source>
        <dbReference type="ARBA" id="ARBA00012687"/>
    </source>
</evidence>
<evidence type="ECO:0000313" key="12">
    <source>
        <dbReference type="EMBL" id="BDU15955.1"/>
    </source>
</evidence>
<proteinExistence type="inferred from homology"/>
<evidence type="ECO:0000256" key="11">
    <source>
        <dbReference type="HAMAP-Rule" id="MF_00392"/>
    </source>
</evidence>
<evidence type="ECO:0000256" key="10">
    <source>
        <dbReference type="ARBA" id="ARBA00048975"/>
    </source>
</evidence>
<evidence type="ECO:0000256" key="5">
    <source>
        <dbReference type="ARBA" id="ARBA00022516"/>
    </source>
</evidence>
<reference evidence="12 13" key="1">
    <citation type="journal article" date="2023" name="Int. J. Syst. Evol. Microbiol.">
        <title>Physiological and genomic analyses of cobalamin (vitamin B12)-auxotrophy of Lysobacter auxotrophicus sp. nov., a methionine-auxotrophic chitinolytic bacterium isolated from chitin-treated soil.</title>
        <authorList>
            <person name="Saito A."/>
            <person name="Dohra H."/>
            <person name="Hamada M."/>
            <person name="Moriuchi R."/>
            <person name="Kotsuchibashi Y."/>
            <person name="Mori K."/>
        </authorList>
    </citation>
    <scope>NUCLEOTIDE SEQUENCE [LARGE SCALE GENOMIC DNA]</scope>
    <source>
        <strain evidence="12 13">5-21a</strain>
    </source>
</reference>
<keyword evidence="9 11" id="KW-0443">Lipid metabolism</keyword>
<protein>
    <recommendedName>
        <fullName evidence="4 11">Lipid-A-disaccharide synthase</fullName>
        <ecNumber evidence="3 11">2.4.1.182</ecNumber>
    </recommendedName>
</protein>
<name>A0ABM8DBJ4_9GAMM</name>
<accession>A0ABM8DBJ4</accession>
<dbReference type="PANTHER" id="PTHR30372">
    <property type="entry name" value="LIPID-A-DISACCHARIDE SYNTHASE"/>
    <property type="match status" value="1"/>
</dbReference>
<evidence type="ECO:0000256" key="2">
    <source>
        <dbReference type="ARBA" id="ARBA00007868"/>
    </source>
</evidence>
<evidence type="ECO:0000256" key="9">
    <source>
        <dbReference type="ARBA" id="ARBA00023098"/>
    </source>
</evidence>
<gene>
    <name evidence="11 12" type="primary">lpxB</name>
    <name evidence="12" type="ORF">LA521A_11560</name>
</gene>
<keyword evidence="13" id="KW-1185">Reference proteome</keyword>
<dbReference type="HAMAP" id="MF_00392">
    <property type="entry name" value="LpxB"/>
    <property type="match status" value="1"/>
</dbReference>
<dbReference type="InterPro" id="IPR003835">
    <property type="entry name" value="Glyco_trans_19"/>
</dbReference>
<dbReference type="SUPFAM" id="SSF53756">
    <property type="entry name" value="UDP-Glycosyltransferase/glycogen phosphorylase"/>
    <property type="match status" value="1"/>
</dbReference>
<dbReference type="Proteomes" id="UP001317822">
    <property type="component" value="Chromosome"/>
</dbReference>